<evidence type="ECO:0000259" key="11">
    <source>
        <dbReference type="PROSITE" id="PS51201"/>
    </source>
</evidence>
<evidence type="ECO:0000256" key="6">
    <source>
        <dbReference type="ARBA" id="ARBA00023065"/>
    </source>
</evidence>
<dbReference type="Proteomes" id="UP000308697">
    <property type="component" value="Unassembled WGS sequence"/>
</dbReference>
<dbReference type="PANTHER" id="PTHR31563">
    <property type="entry name" value="ION CHANNEL POLLUX-RELATED"/>
    <property type="match status" value="1"/>
</dbReference>
<proteinExistence type="inferred from homology"/>
<feature type="domain" description="RCK N-terminal" evidence="11">
    <location>
        <begin position="143"/>
        <end position="281"/>
    </location>
</feature>
<dbReference type="PROSITE" id="PS51202">
    <property type="entry name" value="RCK_C"/>
    <property type="match status" value="1"/>
</dbReference>
<dbReference type="SUPFAM" id="SSF51735">
    <property type="entry name" value="NAD(P)-binding Rossmann-fold domains"/>
    <property type="match status" value="1"/>
</dbReference>
<dbReference type="EMBL" id="SUMB01000004">
    <property type="protein sequence ID" value="TJZ54185.1"/>
    <property type="molecule type" value="Genomic_DNA"/>
</dbReference>
<dbReference type="GO" id="GO:0012505">
    <property type="term" value="C:endomembrane system"/>
    <property type="evidence" value="ECO:0007669"/>
    <property type="project" value="UniProtKB-SubCell"/>
</dbReference>
<evidence type="ECO:0000256" key="1">
    <source>
        <dbReference type="ARBA" id="ARBA00004127"/>
    </source>
</evidence>
<comment type="subcellular location">
    <subcellularLocation>
        <location evidence="1">Endomembrane system</location>
        <topology evidence="1">Multi-pass membrane protein</topology>
    </subcellularLocation>
</comment>
<accession>A0A4U0NIT2</accession>
<feature type="compositionally biased region" description="Low complexity" evidence="9">
    <location>
        <begin position="664"/>
        <end position="677"/>
    </location>
</feature>
<evidence type="ECO:0000256" key="3">
    <source>
        <dbReference type="ARBA" id="ARBA00022448"/>
    </source>
</evidence>
<dbReference type="InterPro" id="IPR036291">
    <property type="entry name" value="NAD(P)-bd_dom_sf"/>
</dbReference>
<feature type="transmembrane region" description="Helical" evidence="10">
    <location>
        <begin position="99"/>
        <end position="126"/>
    </location>
</feature>
<keyword evidence="14" id="KW-1185">Reference proteome</keyword>
<dbReference type="GO" id="GO:0008324">
    <property type="term" value="F:monoatomic cation transmembrane transporter activity"/>
    <property type="evidence" value="ECO:0007669"/>
    <property type="project" value="InterPro"/>
</dbReference>
<evidence type="ECO:0000256" key="9">
    <source>
        <dbReference type="SAM" id="MobiDB-lite"/>
    </source>
</evidence>
<evidence type="ECO:0000256" key="7">
    <source>
        <dbReference type="ARBA" id="ARBA00023136"/>
    </source>
</evidence>
<gene>
    <name evidence="13" type="ORF">FCH28_13455</name>
</gene>
<evidence type="ECO:0000313" key="14">
    <source>
        <dbReference type="Proteomes" id="UP000308697"/>
    </source>
</evidence>
<evidence type="ECO:0000259" key="12">
    <source>
        <dbReference type="PROSITE" id="PS51202"/>
    </source>
</evidence>
<dbReference type="SUPFAM" id="SSF116726">
    <property type="entry name" value="TrkA C-terminal domain-like"/>
    <property type="match status" value="1"/>
</dbReference>
<keyword evidence="8" id="KW-0407">Ion channel</keyword>
<dbReference type="PROSITE" id="PS51201">
    <property type="entry name" value="RCK_N"/>
    <property type="match status" value="1"/>
</dbReference>
<dbReference type="Gene3D" id="3.40.50.720">
    <property type="entry name" value="NAD(P)-binding Rossmann-like Domain"/>
    <property type="match status" value="2"/>
</dbReference>
<feature type="transmembrane region" description="Helical" evidence="10">
    <location>
        <begin position="41"/>
        <end position="63"/>
    </location>
</feature>
<organism evidence="13 14">
    <name type="scientific">Streptomyces piniterrae</name>
    <dbReference type="NCBI Taxonomy" id="2571125"/>
    <lineage>
        <taxon>Bacteria</taxon>
        <taxon>Bacillati</taxon>
        <taxon>Actinomycetota</taxon>
        <taxon>Actinomycetes</taxon>
        <taxon>Kitasatosporales</taxon>
        <taxon>Streptomycetaceae</taxon>
        <taxon>Streptomyces</taxon>
    </lineage>
</organism>
<dbReference type="InterPro" id="IPR003148">
    <property type="entry name" value="RCK_N"/>
</dbReference>
<dbReference type="OrthoDB" id="305351at2"/>
<dbReference type="GO" id="GO:0006813">
    <property type="term" value="P:potassium ion transport"/>
    <property type="evidence" value="ECO:0007669"/>
    <property type="project" value="InterPro"/>
</dbReference>
<name>A0A4U0NIT2_9ACTN</name>
<dbReference type="Pfam" id="PF22614">
    <property type="entry name" value="Slo-like_RCK"/>
    <property type="match status" value="1"/>
</dbReference>
<keyword evidence="7 10" id="KW-0472">Membrane</keyword>
<evidence type="ECO:0000313" key="13">
    <source>
        <dbReference type="EMBL" id="TJZ54185.1"/>
    </source>
</evidence>
<keyword evidence="4 10" id="KW-0812">Transmembrane</keyword>
<dbReference type="Pfam" id="PF06241">
    <property type="entry name" value="Castor_Poll_mid"/>
    <property type="match status" value="1"/>
</dbReference>
<comment type="similarity">
    <text evidence="2">Belongs to the castor/pollux (TC 1.A.1.23) family.</text>
</comment>
<dbReference type="PANTHER" id="PTHR31563:SF10">
    <property type="entry name" value="ION CHANNEL POLLUX-RELATED"/>
    <property type="match status" value="1"/>
</dbReference>
<protein>
    <submittedName>
        <fullName evidence="13">Potassium transporter TrkA</fullName>
    </submittedName>
</protein>
<reference evidence="13 14" key="1">
    <citation type="submission" date="2019-04" db="EMBL/GenBank/DDBJ databases">
        <title>Streptomyces piniterrae sp. nov., a heliquinomycin-producing actinomycete isolated from rhizosphere soil of Pinus yunnanensis.</title>
        <authorList>
            <person name="Zhuang X."/>
            <person name="Zhao J."/>
        </authorList>
    </citation>
    <scope>NUCLEOTIDE SEQUENCE [LARGE SCALE GENOMIC DNA]</scope>
    <source>
        <strain evidence="14">jys28</strain>
    </source>
</reference>
<evidence type="ECO:0000256" key="8">
    <source>
        <dbReference type="ARBA" id="ARBA00023303"/>
    </source>
</evidence>
<dbReference type="InterPro" id="IPR006037">
    <property type="entry name" value="RCK_C"/>
</dbReference>
<evidence type="ECO:0000256" key="10">
    <source>
        <dbReference type="SAM" id="Phobius"/>
    </source>
</evidence>
<keyword evidence="5 10" id="KW-1133">Transmembrane helix</keyword>
<evidence type="ECO:0000256" key="4">
    <source>
        <dbReference type="ARBA" id="ARBA00022692"/>
    </source>
</evidence>
<dbReference type="InterPro" id="IPR036721">
    <property type="entry name" value="RCK_C_sf"/>
</dbReference>
<sequence>MTVLRGGPSAAEGRSSVVRARLQERLRYWFDATMDRGTPALIGWLALASVVLILVVASLVVALTDEDTERNGGWLGVAWMSLLRTLDPGTMGGDTGGPLFLGLMLAATVGGIFIVSALIGVLSTGLEARIHKLRRGKSRLIERGHTVVLGWSEQVFTVIAELVEANQSERRSCVVILTERDKVEMEDEIRRRIPDTGRTRVICRCGSPLQRADLELVSLDAAKSIMVLPPVGDDGDTDVIKILLLLNNWSWIGPRPNIVAAVQSSPNLAAARLAGGEDALVIDADDIAVRLIVQSHRQTGLSTVFNEMLSFVGNELYPYPVTELTGTTYGEALNRFDLGVPVGLRRKDGESLVNPPMDTVIAADDEVLVLAEDDLLIRLADARPTIVRSAITSAPGRPPTPDRTLMIGWNSRAAKIITLLNCLVEPGSLIDIAATRRPENDLQEHWENLTVGYKRCEPTLRPSLESLRLDGYRHIIVLTDDEIDPEWADDRTLVTLLHLRDIAIRSGSPYSIVTEMNNDANREIAQVTKADDFIVSTKVISLLLSQLVEDRHLYDVFTDLFDPAGSEIYLKPATNYLFPETPANFATVIEAARQQGETAIGYRIARHSDEPPTYGIFLNPSKTAPLSLSEDDAVVVLAEDGRPSVNMPAARDGHGTGDAEVVAPFSSGPGLSASGPS</sequence>
<evidence type="ECO:0000256" key="2">
    <source>
        <dbReference type="ARBA" id="ARBA00008577"/>
    </source>
</evidence>
<dbReference type="AlphaFoldDB" id="A0A4U0NIT2"/>
<keyword evidence="6" id="KW-0406">Ion transport</keyword>
<feature type="domain" description="RCK C-terminal" evidence="12">
    <location>
        <begin position="304"/>
        <end position="385"/>
    </location>
</feature>
<evidence type="ECO:0000256" key="5">
    <source>
        <dbReference type="ARBA" id="ARBA00022989"/>
    </source>
</evidence>
<comment type="caution">
    <text evidence="13">The sequence shown here is derived from an EMBL/GenBank/DDBJ whole genome shotgun (WGS) entry which is preliminary data.</text>
</comment>
<dbReference type="InterPro" id="IPR010420">
    <property type="entry name" value="CASTOR/POLLUX/SYM8_dom"/>
</dbReference>
<feature type="region of interest" description="Disordered" evidence="9">
    <location>
        <begin position="644"/>
        <end position="677"/>
    </location>
</feature>
<dbReference type="InterPro" id="IPR044849">
    <property type="entry name" value="CASTOR/POLLUX/SYM8-like"/>
</dbReference>
<keyword evidence="3" id="KW-0813">Transport</keyword>